<evidence type="ECO:0000313" key="2">
    <source>
        <dbReference type="EMBL" id="SDK61413.1"/>
    </source>
</evidence>
<feature type="transmembrane region" description="Helical" evidence="1">
    <location>
        <begin position="106"/>
        <end position="124"/>
    </location>
</feature>
<dbReference type="Proteomes" id="UP000199305">
    <property type="component" value="Unassembled WGS sequence"/>
</dbReference>
<gene>
    <name evidence="2" type="ORF">SAMN05216212_2727</name>
</gene>
<protein>
    <submittedName>
        <fullName evidence="2">Uncharacterized protein</fullName>
    </submittedName>
</protein>
<evidence type="ECO:0000313" key="3">
    <source>
        <dbReference type="Proteomes" id="UP000199305"/>
    </source>
</evidence>
<proteinExistence type="predicted"/>
<accession>A0A1G9DC49</accession>
<sequence length="192" mass="20078">MMAGNTRNSSGYRASRLRLVAWAGAVTMLLLPAIAMQFTEEVNWQVADFVVFGALLFGAGIAYELAVRMTPNASYRVAAGLALAAGFLLAWLSLGVGVIGRDGDPANLMFFGVLGVGIVGALMARFRPAGMAWALFATALAQGLAAGIALMAKLGQPWSGPFEILLLNGFFVAMFSVAALLFLQAERQGSAA</sequence>
<keyword evidence="3" id="KW-1185">Reference proteome</keyword>
<dbReference type="STRING" id="658219.SAMN05216212_2727"/>
<feature type="transmembrane region" description="Helical" evidence="1">
    <location>
        <begin position="77"/>
        <end position="100"/>
    </location>
</feature>
<keyword evidence="1" id="KW-0472">Membrane</keyword>
<keyword evidence="1" id="KW-1133">Transmembrane helix</keyword>
<organism evidence="2 3">
    <name type="scientific">Microbulbifer yueqingensis</name>
    <dbReference type="NCBI Taxonomy" id="658219"/>
    <lineage>
        <taxon>Bacteria</taxon>
        <taxon>Pseudomonadati</taxon>
        <taxon>Pseudomonadota</taxon>
        <taxon>Gammaproteobacteria</taxon>
        <taxon>Cellvibrionales</taxon>
        <taxon>Microbulbiferaceae</taxon>
        <taxon>Microbulbifer</taxon>
    </lineage>
</organism>
<feature type="transmembrane region" description="Helical" evidence="1">
    <location>
        <begin position="164"/>
        <end position="183"/>
    </location>
</feature>
<keyword evidence="1" id="KW-0812">Transmembrane</keyword>
<name>A0A1G9DC49_9GAMM</name>
<dbReference type="AlphaFoldDB" id="A0A1G9DC49"/>
<feature type="transmembrane region" description="Helical" evidence="1">
    <location>
        <begin position="131"/>
        <end position="152"/>
    </location>
</feature>
<evidence type="ECO:0000256" key="1">
    <source>
        <dbReference type="SAM" id="Phobius"/>
    </source>
</evidence>
<dbReference type="EMBL" id="FNFH01000006">
    <property type="protein sequence ID" value="SDK61413.1"/>
    <property type="molecule type" value="Genomic_DNA"/>
</dbReference>
<feature type="transmembrane region" description="Helical" evidence="1">
    <location>
        <begin position="45"/>
        <end position="65"/>
    </location>
</feature>
<reference evidence="3" key="1">
    <citation type="submission" date="2016-10" db="EMBL/GenBank/DDBJ databases">
        <authorList>
            <person name="Varghese N."/>
            <person name="Submissions S."/>
        </authorList>
    </citation>
    <scope>NUCLEOTIDE SEQUENCE [LARGE SCALE GENOMIC DNA]</scope>
    <source>
        <strain evidence="3">CGMCC 1.10658</strain>
    </source>
</reference>